<dbReference type="OrthoDB" id="7302282at2"/>
<feature type="compositionally biased region" description="Basic and acidic residues" evidence="1">
    <location>
        <begin position="1"/>
        <end position="21"/>
    </location>
</feature>
<name>A0A512DXB3_9PROT</name>
<feature type="domain" description="Phasin" evidence="2">
    <location>
        <begin position="123"/>
        <end position="216"/>
    </location>
</feature>
<evidence type="ECO:0000313" key="3">
    <source>
        <dbReference type="EMBL" id="GEO41114.1"/>
    </source>
</evidence>
<comment type="caution">
    <text evidence="3">The sequence shown here is derived from an EMBL/GenBank/DDBJ whole genome shotgun (WGS) entry which is preliminary data.</text>
</comment>
<feature type="region of interest" description="Disordered" evidence="1">
    <location>
        <begin position="1"/>
        <end position="71"/>
    </location>
</feature>
<organism evidence="3 4">
    <name type="scientific">Skermanella aerolata</name>
    <dbReference type="NCBI Taxonomy" id="393310"/>
    <lineage>
        <taxon>Bacteria</taxon>
        <taxon>Pseudomonadati</taxon>
        <taxon>Pseudomonadota</taxon>
        <taxon>Alphaproteobacteria</taxon>
        <taxon>Rhodospirillales</taxon>
        <taxon>Azospirillaceae</taxon>
        <taxon>Skermanella</taxon>
    </lineage>
</organism>
<sequence length="230" mass="24788">MATDKDTTTRTVKDAGEDVAKATRGATAEAAETGKKVTRDAADTMEKNAEKGAEAVSKTADRTAEATRDVAEKTAQTYRAATDKATETASKISTDAAEATKQVANQTTQQFGRVFNLQAKASEEVANRTQQNLDVLLQTSSLLAEGFQSVLREWMSYTQSAMQRNIDGMNTIMRARTMQDLLSAQSDLLNAEVKLLLDSSVKVSEVTARVANDAAQKITVATKEQARKTA</sequence>
<reference evidence="3 4" key="1">
    <citation type="submission" date="2019-07" db="EMBL/GenBank/DDBJ databases">
        <title>Whole genome shotgun sequence of Skermanella aerolata NBRC 106429.</title>
        <authorList>
            <person name="Hosoyama A."/>
            <person name="Uohara A."/>
            <person name="Ohji S."/>
            <person name="Ichikawa N."/>
        </authorList>
    </citation>
    <scope>NUCLEOTIDE SEQUENCE [LARGE SCALE GENOMIC DNA]</scope>
    <source>
        <strain evidence="3 4">NBRC 106429</strain>
    </source>
</reference>
<dbReference type="AlphaFoldDB" id="A0A512DXB3"/>
<dbReference type="Gene3D" id="1.10.287.700">
    <property type="entry name" value="Helix hairpin bin"/>
    <property type="match status" value="1"/>
</dbReference>
<dbReference type="Pfam" id="PF09361">
    <property type="entry name" value="Phasin_2"/>
    <property type="match status" value="1"/>
</dbReference>
<feature type="compositionally biased region" description="Basic and acidic residues" evidence="1">
    <location>
        <begin position="32"/>
        <end position="71"/>
    </location>
</feature>
<evidence type="ECO:0000313" key="4">
    <source>
        <dbReference type="Proteomes" id="UP000321523"/>
    </source>
</evidence>
<feature type="compositionally biased region" description="Low complexity" evidence="1">
    <location>
        <begin position="22"/>
        <end position="31"/>
    </location>
</feature>
<protein>
    <recommendedName>
        <fullName evidence="2">Phasin domain-containing protein</fullName>
    </recommendedName>
</protein>
<gene>
    <name evidence="3" type="ORF">SAE02_52620</name>
</gene>
<dbReference type="RefSeq" id="WP_052831693.1">
    <property type="nucleotide sequence ID" value="NZ_BJYZ01000025.1"/>
</dbReference>
<evidence type="ECO:0000259" key="2">
    <source>
        <dbReference type="Pfam" id="PF09361"/>
    </source>
</evidence>
<dbReference type="Proteomes" id="UP000321523">
    <property type="component" value="Unassembled WGS sequence"/>
</dbReference>
<dbReference type="EMBL" id="BJYZ01000025">
    <property type="protein sequence ID" value="GEO41114.1"/>
    <property type="molecule type" value="Genomic_DNA"/>
</dbReference>
<evidence type="ECO:0000256" key="1">
    <source>
        <dbReference type="SAM" id="MobiDB-lite"/>
    </source>
</evidence>
<dbReference type="InterPro" id="IPR018968">
    <property type="entry name" value="Phasin"/>
</dbReference>
<proteinExistence type="predicted"/>
<accession>A0A512DXB3</accession>
<keyword evidence="4" id="KW-1185">Reference proteome</keyword>